<dbReference type="Gene3D" id="3.40.50.2000">
    <property type="entry name" value="Glycogen Phosphorylase B"/>
    <property type="match status" value="2"/>
</dbReference>
<sequence length="347" mass="38824">MRILHCVSSLKVGGAEKCVKNLVKVQSQKGLDVKVLSFGDKSDAFQRDIESLGVEVINIKGNIITRLVKASRYLAGFSTVHIHSPAVIKAFAPIFPILLFKKVIYTIHGEVEPPIGFVKGSHKLAQLYIDKVFGVSESIKDGIYKRYKWKPQDVIVISNGVYCPPIPQNIAEQPILNLCTVCRLVPLKNIGQLVEAFARYELRQFAKLNVFGDGPERSAIEHLITKYALHDCVTLHGEVLDEDAIYERQDILLINSTTEGLPMSLLEAMARGIPAISTSVGQIPRLIQHGENGFIYNVDDIECWYTLLLSQIHNRDSLRHVGLCAYEFVNQNYAINDVSSIYEAAYR</sequence>
<evidence type="ECO:0000313" key="3">
    <source>
        <dbReference type="EMBL" id="CAB9494802.1"/>
    </source>
</evidence>
<dbReference type="PANTHER" id="PTHR45947">
    <property type="entry name" value="SULFOQUINOVOSYL TRANSFERASE SQD2"/>
    <property type="match status" value="1"/>
</dbReference>
<dbReference type="EC" id="2.4.-.-" evidence="3"/>
<proteinExistence type="predicted"/>
<protein>
    <submittedName>
        <fullName evidence="3">Glycosyltransferase, family GT4</fullName>
        <ecNumber evidence="3">2.4.-.-</ecNumber>
    </submittedName>
</protein>
<gene>
    <name evidence="3" type="ORF">ALFOR1_40174</name>
</gene>
<dbReference type="GO" id="GO:0016757">
    <property type="term" value="F:glycosyltransferase activity"/>
    <property type="evidence" value="ECO:0007669"/>
    <property type="project" value="UniProtKB-KW"/>
</dbReference>
<dbReference type="AlphaFoldDB" id="A0A6T9Y179"/>
<dbReference type="Pfam" id="PF13439">
    <property type="entry name" value="Glyco_transf_4"/>
    <property type="match status" value="1"/>
</dbReference>
<dbReference type="InterPro" id="IPR050194">
    <property type="entry name" value="Glycosyltransferase_grp1"/>
</dbReference>
<name>A0A6T9Y179_ALTMA</name>
<feature type="domain" description="Glycosyl transferase family 1" evidence="1">
    <location>
        <begin position="178"/>
        <end position="318"/>
    </location>
</feature>
<dbReference type="InterPro" id="IPR028098">
    <property type="entry name" value="Glyco_trans_4-like_N"/>
</dbReference>
<evidence type="ECO:0000259" key="1">
    <source>
        <dbReference type="Pfam" id="PF00534"/>
    </source>
</evidence>
<reference evidence="3 4" key="1">
    <citation type="submission" date="2020-06" db="EMBL/GenBank/DDBJ databases">
        <authorList>
            <person name="Duchaud E."/>
        </authorList>
    </citation>
    <scope>NUCLEOTIDE SEQUENCE [LARGE SCALE GENOMIC DNA]</scope>
    <source>
        <strain evidence="3">Alteromonas fortis</strain>
    </source>
</reference>
<accession>A0A6T9Y179</accession>
<keyword evidence="3" id="KW-0808">Transferase</keyword>
<evidence type="ECO:0000259" key="2">
    <source>
        <dbReference type="Pfam" id="PF13439"/>
    </source>
</evidence>
<keyword evidence="3" id="KW-0328">Glycosyltransferase</keyword>
<evidence type="ECO:0000313" key="4">
    <source>
        <dbReference type="Proteomes" id="UP000509458"/>
    </source>
</evidence>
<dbReference type="InterPro" id="IPR001296">
    <property type="entry name" value="Glyco_trans_1"/>
</dbReference>
<dbReference type="Proteomes" id="UP000509458">
    <property type="component" value="Chromosome"/>
</dbReference>
<dbReference type="RefSeq" id="WP_179984099.1">
    <property type="nucleotide sequence ID" value="NZ_LR812090.1"/>
</dbReference>
<dbReference type="Pfam" id="PF00534">
    <property type="entry name" value="Glycos_transf_1"/>
    <property type="match status" value="1"/>
</dbReference>
<dbReference type="EMBL" id="LR812090">
    <property type="protein sequence ID" value="CAB9494802.1"/>
    <property type="molecule type" value="Genomic_DNA"/>
</dbReference>
<feature type="domain" description="Glycosyltransferase subfamily 4-like N-terminal" evidence="2">
    <location>
        <begin position="12"/>
        <end position="161"/>
    </location>
</feature>
<dbReference type="PANTHER" id="PTHR45947:SF3">
    <property type="entry name" value="SULFOQUINOVOSYL TRANSFERASE SQD2"/>
    <property type="match status" value="1"/>
</dbReference>
<dbReference type="CDD" id="cd03801">
    <property type="entry name" value="GT4_PimA-like"/>
    <property type="match status" value="1"/>
</dbReference>
<dbReference type="SUPFAM" id="SSF53756">
    <property type="entry name" value="UDP-Glycosyltransferase/glycogen phosphorylase"/>
    <property type="match status" value="1"/>
</dbReference>
<organism evidence="3 4">
    <name type="scientific">Alteromonas macleodii</name>
    <name type="common">Pseudoalteromonas macleodii</name>
    <dbReference type="NCBI Taxonomy" id="28108"/>
    <lineage>
        <taxon>Bacteria</taxon>
        <taxon>Pseudomonadati</taxon>
        <taxon>Pseudomonadota</taxon>
        <taxon>Gammaproteobacteria</taxon>
        <taxon>Alteromonadales</taxon>
        <taxon>Alteromonadaceae</taxon>
        <taxon>Alteromonas/Salinimonas group</taxon>
        <taxon>Alteromonas</taxon>
    </lineage>
</organism>